<dbReference type="AlphaFoldDB" id="A0A8K0H7K8"/>
<evidence type="ECO:0008006" key="5">
    <source>
        <dbReference type="Google" id="ProtNLM"/>
    </source>
</evidence>
<dbReference type="PANTHER" id="PTHR35099:SF2">
    <property type="entry name" value="OS02G0182700 PROTEIN"/>
    <property type="match status" value="1"/>
</dbReference>
<organism evidence="3 4">
    <name type="scientific">Rhamnella rubrinervis</name>
    <dbReference type="NCBI Taxonomy" id="2594499"/>
    <lineage>
        <taxon>Eukaryota</taxon>
        <taxon>Viridiplantae</taxon>
        <taxon>Streptophyta</taxon>
        <taxon>Embryophyta</taxon>
        <taxon>Tracheophyta</taxon>
        <taxon>Spermatophyta</taxon>
        <taxon>Magnoliopsida</taxon>
        <taxon>eudicotyledons</taxon>
        <taxon>Gunneridae</taxon>
        <taxon>Pentapetalae</taxon>
        <taxon>rosids</taxon>
        <taxon>fabids</taxon>
        <taxon>Rosales</taxon>
        <taxon>Rhamnaceae</taxon>
        <taxon>rhamnoid group</taxon>
        <taxon>Rhamneae</taxon>
        <taxon>Rhamnella</taxon>
    </lineage>
</organism>
<feature type="compositionally biased region" description="Polar residues" evidence="2">
    <location>
        <begin position="115"/>
        <end position="132"/>
    </location>
</feature>
<sequence>MPKDEWMRAAMTDDMLVVELLVRLKQSQASSPLKSPPPAQTSMFPLTWSVRMPRSKSARCDAVSQRKRGGDSTRCSPTTPLSWSGGASPSGGTADEESSRPTNRSSSSSHPRSKGANNANEFATNTSTSATKGSRRKKTFAELKEEEGSLLKERIYLKKELATLRATFKEKRAENESLKRMKLDFELHSAENLKANIDGLEKAIHGQLHQTIIASSTCDNVLCNLLSRTTPDDYDNNPQQLDSRDASSKTNLTQNSFVLPDLNMVPSEDDYGPEAFCGLS</sequence>
<evidence type="ECO:0000313" key="4">
    <source>
        <dbReference type="Proteomes" id="UP000796880"/>
    </source>
</evidence>
<reference evidence="3" key="1">
    <citation type="submission" date="2020-03" db="EMBL/GenBank/DDBJ databases">
        <title>A high-quality chromosome-level genome assembly of a woody plant with both climbing and erect habits, Rhamnella rubrinervis.</title>
        <authorList>
            <person name="Lu Z."/>
            <person name="Yang Y."/>
            <person name="Zhu X."/>
            <person name="Sun Y."/>
        </authorList>
    </citation>
    <scope>NUCLEOTIDE SEQUENCE</scope>
    <source>
        <strain evidence="3">BYM</strain>
        <tissue evidence="3">Leaf</tissue>
    </source>
</reference>
<feature type="compositionally biased region" description="Low complexity" evidence="2">
    <location>
        <begin position="100"/>
        <end position="110"/>
    </location>
</feature>
<protein>
    <recommendedName>
        <fullName evidence="5">BZIP domain-containing protein</fullName>
    </recommendedName>
</protein>
<comment type="caution">
    <text evidence="3">The sequence shown here is derived from an EMBL/GenBank/DDBJ whole genome shotgun (WGS) entry which is preliminary data.</text>
</comment>
<proteinExistence type="predicted"/>
<feature type="coiled-coil region" evidence="1">
    <location>
        <begin position="161"/>
        <end position="210"/>
    </location>
</feature>
<feature type="region of interest" description="Disordered" evidence="2">
    <location>
        <begin position="27"/>
        <end position="138"/>
    </location>
</feature>
<evidence type="ECO:0000256" key="2">
    <source>
        <dbReference type="SAM" id="MobiDB-lite"/>
    </source>
</evidence>
<dbReference type="OrthoDB" id="1696863at2759"/>
<dbReference type="Proteomes" id="UP000796880">
    <property type="component" value="Unassembled WGS sequence"/>
</dbReference>
<keyword evidence="1" id="KW-0175">Coiled coil</keyword>
<dbReference type="PANTHER" id="PTHR35099">
    <property type="entry name" value="OS02G0182700 PROTEIN"/>
    <property type="match status" value="1"/>
</dbReference>
<dbReference type="EMBL" id="VOIH02000005">
    <property type="protein sequence ID" value="KAF3447063.1"/>
    <property type="molecule type" value="Genomic_DNA"/>
</dbReference>
<name>A0A8K0H7K8_9ROSA</name>
<gene>
    <name evidence="3" type="ORF">FNV43_RR12243</name>
</gene>
<keyword evidence="4" id="KW-1185">Reference proteome</keyword>
<evidence type="ECO:0000313" key="3">
    <source>
        <dbReference type="EMBL" id="KAF3447063.1"/>
    </source>
</evidence>
<accession>A0A8K0H7K8</accession>
<feature type="compositionally biased region" description="Polar residues" evidence="2">
    <location>
        <begin position="73"/>
        <end position="91"/>
    </location>
</feature>
<evidence type="ECO:0000256" key="1">
    <source>
        <dbReference type="SAM" id="Coils"/>
    </source>
</evidence>